<evidence type="ECO:0000256" key="1">
    <source>
        <dbReference type="SAM" id="MobiDB-lite"/>
    </source>
</evidence>
<dbReference type="Proteomes" id="UP001217089">
    <property type="component" value="Unassembled WGS sequence"/>
</dbReference>
<comment type="caution">
    <text evidence="2">The sequence shown here is derived from an EMBL/GenBank/DDBJ whole genome shotgun (WGS) entry which is preliminary data.</text>
</comment>
<keyword evidence="3" id="KW-1185">Reference proteome</keyword>
<dbReference type="Gene3D" id="3.30.420.40">
    <property type="match status" value="1"/>
</dbReference>
<name>A0ABQ9F4C7_TEGGR</name>
<dbReference type="EMBL" id="JARBDR010000440">
    <property type="protein sequence ID" value="KAJ8312217.1"/>
    <property type="molecule type" value="Genomic_DNA"/>
</dbReference>
<feature type="region of interest" description="Disordered" evidence="1">
    <location>
        <begin position="90"/>
        <end position="114"/>
    </location>
</feature>
<gene>
    <name evidence="2" type="ORF">KUTeg_009590</name>
</gene>
<sequence length="339" mass="38288">MATSKTKTSATSSAQEAVPKTKLVVGAIDFGTTYSGFAYAFKNDPTKIQTNNWNNQNFLSLKTTTSILFNKGTFNSFGFDADRKYTAVLEKEEGKNDDSDSDSDDDEKHKDKPKAKEELIYEDCQYFNRFKMMLYRELQSLDGNPSQYNKRKITKAMKLKDGKGGTMEAFNVFVSAIAFLKNKLMSSIQSRVPNILPDDVCWVLTIPAIWTDTAKQFMREAAEAAGIKSDSLTLALEPEAAAIYCKEEIVQKQEKEECDESGTVDITISEVLKNGHLKEIRTASGGPWGGTMVDEEYFRFLKDLFGENVWKKFVKRCPSAKLDIESDFEIKKRNFQPNL</sequence>
<dbReference type="PANTHER" id="PTHR14187:SF5">
    <property type="entry name" value="HEAT SHOCK 70 KDA PROTEIN 12A"/>
    <property type="match status" value="1"/>
</dbReference>
<dbReference type="InterPro" id="IPR043129">
    <property type="entry name" value="ATPase_NBD"/>
</dbReference>
<organism evidence="2 3">
    <name type="scientific">Tegillarca granosa</name>
    <name type="common">Malaysian cockle</name>
    <name type="synonym">Anadara granosa</name>
    <dbReference type="NCBI Taxonomy" id="220873"/>
    <lineage>
        <taxon>Eukaryota</taxon>
        <taxon>Metazoa</taxon>
        <taxon>Spiralia</taxon>
        <taxon>Lophotrochozoa</taxon>
        <taxon>Mollusca</taxon>
        <taxon>Bivalvia</taxon>
        <taxon>Autobranchia</taxon>
        <taxon>Pteriomorphia</taxon>
        <taxon>Arcoida</taxon>
        <taxon>Arcoidea</taxon>
        <taxon>Arcidae</taxon>
        <taxon>Tegillarca</taxon>
    </lineage>
</organism>
<dbReference type="PANTHER" id="PTHR14187">
    <property type="entry name" value="ALPHA KINASE/ELONGATION FACTOR 2 KINASE"/>
    <property type="match status" value="1"/>
</dbReference>
<accession>A0ABQ9F4C7</accession>
<evidence type="ECO:0000313" key="3">
    <source>
        <dbReference type="Proteomes" id="UP001217089"/>
    </source>
</evidence>
<protein>
    <submittedName>
        <fullName evidence="2">Uncharacterized protein</fullName>
    </submittedName>
</protein>
<proteinExistence type="predicted"/>
<reference evidence="2 3" key="1">
    <citation type="submission" date="2022-12" db="EMBL/GenBank/DDBJ databases">
        <title>Chromosome-level genome of Tegillarca granosa.</title>
        <authorList>
            <person name="Kim J."/>
        </authorList>
    </citation>
    <scope>NUCLEOTIDE SEQUENCE [LARGE SCALE GENOMIC DNA]</scope>
    <source>
        <strain evidence="2">Teg-2019</strain>
        <tissue evidence="2">Adductor muscle</tissue>
    </source>
</reference>
<evidence type="ECO:0000313" key="2">
    <source>
        <dbReference type="EMBL" id="KAJ8312217.1"/>
    </source>
</evidence>
<dbReference type="CDD" id="cd10229">
    <property type="entry name" value="ASKHA_NBD_HSP70_HSPA12"/>
    <property type="match status" value="1"/>
</dbReference>
<dbReference type="SUPFAM" id="SSF53067">
    <property type="entry name" value="Actin-like ATPase domain"/>
    <property type="match status" value="1"/>
</dbReference>